<dbReference type="InterPro" id="IPR011990">
    <property type="entry name" value="TPR-like_helical_dom_sf"/>
</dbReference>
<evidence type="ECO:0000256" key="3">
    <source>
        <dbReference type="ARBA" id="ARBA00022833"/>
    </source>
</evidence>
<dbReference type="InterPro" id="IPR002893">
    <property type="entry name" value="Znf_MYND"/>
</dbReference>
<comment type="caution">
    <text evidence="7">The sequence shown here is derived from an EMBL/GenBank/DDBJ whole genome shotgun (WGS) entry which is preliminary data.</text>
</comment>
<sequence>MEYQNLKVENNKTSTTVATNGFVNGETVSIKESYTPETTSKTPGRTLQKTEVGTSLLGSDTDSAHSNNDDPESDMNSNEDIEDLYADVRTGVPMIDQAMRQLNSKVYPKLSHQSDLSLLLRGLKKDLDFPLMPFPVVELVRDIESNEDESEKLYQLAMHLMYGKEMERDLMYAVILLKRVAKMDYFDPKTTRLNTGVGKAQVALAALHILGVGVMQSFFVASFWYQRSLTHVTYDNLADAKLRNATLHLVGLGTFKSWEIASETFNNVEIKDPNVQKDMFEVYTRNVEVETAIQYLHNLRSSYSEQELKKRGIKIQSLDNKLHSQGEKFSYLYDGVEAFERLHSLNHDRLTLPARHQRRLRAIKDPYKTLLKSEQYITDLVGTHVGVRTNLKKLLYAALNGSPSAEVVLQGELNGFELLKYLPMKKHTDEDKKLMLSLCYGRIPYSKPWSQEILRKVIKFLKEDIRKVIIKEKNSEAEHYWDRKWRISVGYHQTLLLESSTDEHEQLELFLKQTVERYPADEKAYQTIALFYFRKGMYTESMQYTLKGLNDHPQDLYLLSLKANNLFHMSINDKAETSIKLRERQRNNYAAVKACEEFLCLAPDCHIDATVMLKNLRQLLSCVLDEAETSKEKSTRNSTLTWTAHCNKLMLQYNAVGSLIHFKPHDPRDSFEDGVLQIQQLKMKKIYEPNKHMKNDLKNAENTMKGVDFIDLDTNRKEIITYHRQRIKNTSSRNNPIIGRVNLNSCKESENFEPFTKQIPSSYRESDLIYFENGREDILMGLFLTLTIIDDPYVNKSNIQLVAQDRLRRCCLVVIEGNASNDKALIKNLKFGVKLAILDPRISVNCLAGKFLQVKLDDPGKCVEFSVLNNACRTCLEPHASYHCSKCFWAKYCSNKCKSIDLRCYNHNFICVNKVSA</sequence>
<dbReference type="Proteomes" id="UP001642540">
    <property type="component" value="Unassembled WGS sequence"/>
</dbReference>
<evidence type="ECO:0000313" key="8">
    <source>
        <dbReference type="Proteomes" id="UP001642540"/>
    </source>
</evidence>
<dbReference type="Gene3D" id="1.25.40.10">
    <property type="entry name" value="Tetratricopeptide repeat domain"/>
    <property type="match status" value="2"/>
</dbReference>
<keyword evidence="2 4" id="KW-0863">Zinc-finger</keyword>
<dbReference type="InterPro" id="IPR006597">
    <property type="entry name" value="Sel1-like"/>
</dbReference>
<reference evidence="7 8" key="1">
    <citation type="submission" date="2024-08" db="EMBL/GenBank/DDBJ databases">
        <authorList>
            <person name="Cucini C."/>
            <person name="Frati F."/>
        </authorList>
    </citation>
    <scope>NUCLEOTIDE SEQUENCE [LARGE SCALE GENOMIC DNA]</scope>
</reference>
<dbReference type="PROSITE" id="PS50865">
    <property type="entry name" value="ZF_MYND_2"/>
    <property type="match status" value="1"/>
</dbReference>
<feature type="region of interest" description="Disordered" evidence="5">
    <location>
        <begin position="33"/>
        <end position="78"/>
    </location>
</feature>
<accession>A0ABP1RC28</accession>
<name>A0ABP1RC28_9HEXA</name>
<evidence type="ECO:0000256" key="2">
    <source>
        <dbReference type="ARBA" id="ARBA00022771"/>
    </source>
</evidence>
<dbReference type="SUPFAM" id="SSF48452">
    <property type="entry name" value="TPR-like"/>
    <property type="match status" value="1"/>
</dbReference>
<keyword evidence="8" id="KW-1185">Reference proteome</keyword>
<feature type="compositionally biased region" description="Polar residues" evidence="5">
    <location>
        <begin position="33"/>
        <end position="66"/>
    </location>
</feature>
<protein>
    <recommendedName>
        <fullName evidence="6">MYND-type domain-containing protein</fullName>
    </recommendedName>
</protein>
<evidence type="ECO:0000313" key="7">
    <source>
        <dbReference type="EMBL" id="CAL8123583.1"/>
    </source>
</evidence>
<evidence type="ECO:0000256" key="1">
    <source>
        <dbReference type="ARBA" id="ARBA00022723"/>
    </source>
</evidence>
<dbReference type="EMBL" id="CAXLJM020000068">
    <property type="protein sequence ID" value="CAL8123583.1"/>
    <property type="molecule type" value="Genomic_DNA"/>
</dbReference>
<evidence type="ECO:0000256" key="4">
    <source>
        <dbReference type="PROSITE-ProRule" id="PRU00134"/>
    </source>
</evidence>
<keyword evidence="3" id="KW-0862">Zinc</keyword>
<feature type="compositionally biased region" description="Acidic residues" evidence="5">
    <location>
        <begin position="69"/>
        <end position="78"/>
    </location>
</feature>
<gene>
    <name evidence="7" type="ORF">ODALV1_LOCUS20243</name>
</gene>
<dbReference type="SMART" id="SM00671">
    <property type="entry name" value="SEL1"/>
    <property type="match status" value="2"/>
</dbReference>
<evidence type="ECO:0000256" key="5">
    <source>
        <dbReference type="SAM" id="MobiDB-lite"/>
    </source>
</evidence>
<proteinExistence type="predicted"/>
<keyword evidence="1" id="KW-0479">Metal-binding</keyword>
<dbReference type="SUPFAM" id="SSF81901">
    <property type="entry name" value="HCP-like"/>
    <property type="match status" value="1"/>
</dbReference>
<evidence type="ECO:0000259" key="6">
    <source>
        <dbReference type="PROSITE" id="PS50865"/>
    </source>
</evidence>
<organism evidence="7 8">
    <name type="scientific">Orchesella dallaii</name>
    <dbReference type="NCBI Taxonomy" id="48710"/>
    <lineage>
        <taxon>Eukaryota</taxon>
        <taxon>Metazoa</taxon>
        <taxon>Ecdysozoa</taxon>
        <taxon>Arthropoda</taxon>
        <taxon>Hexapoda</taxon>
        <taxon>Collembola</taxon>
        <taxon>Entomobryomorpha</taxon>
        <taxon>Entomobryoidea</taxon>
        <taxon>Orchesellidae</taxon>
        <taxon>Orchesellinae</taxon>
        <taxon>Orchesella</taxon>
    </lineage>
</organism>
<dbReference type="PROSITE" id="PS01360">
    <property type="entry name" value="ZF_MYND_1"/>
    <property type="match status" value="1"/>
</dbReference>
<feature type="domain" description="MYND-type" evidence="6">
    <location>
        <begin position="872"/>
        <end position="911"/>
    </location>
</feature>